<dbReference type="InterPro" id="IPR002156">
    <property type="entry name" value="RNaseH_domain"/>
</dbReference>
<dbReference type="InterPro" id="IPR052929">
    <property type="entry name" value="RNase_H-like_EbsB-rel"/>
</dbReference>
<dbReference type="PANTHER" id="PTHR47074">
    <property type="entry name" value="BNAC02G40300D PROTEIN"/>
    <property type="match status" value="1"/>
</dbReference>
<dbReference type="PANTHER" id="PTHR47074:SF73">
    <property type="entry name" value="OS04G0448401 PROTEIN"/>
    <property type="match status" value="1"/>
</dbReference>
<protein>
    <recommendedName>
        <fullName evidence="1">RNase H type-1 domain-containing protein</fullName>
    </recommendedName>
</protein>
<dbReference type="InterPro" id="IPR012337">
    <property type="entry name" value="RNaseH-like_sf"/>
</dbReference>
<comment type="caution">
    <text evidence="2">The sequence shown here is derived from an EMBL/GenBank/DDBJ whole genome shotgun (WGS) entry which is preliminary data.</text>
</comment>
<dbReference type="GO" id="GO:0004523">
    <property type="term" value="F:RNA-DNA hybrid ribonuclease activity"/>
    <property type="evidence" value="ECO:0007669"/>
    <property type="project" value="InterPro"/>
</dbReference>
<reference evidence="2" key="1">
    <citation type="submission" date="2020-07" db="EMBL/GenBank/DDBJ databases">
        <title>Genome sequence and genetic diversity analysis of an under-domesticated orphan crop, white fonio (Digitaria exilis).</title>
        <authorList>
            <person name="Bennetzen J.L."/>
            <person name="Chen S."/>
            <person name="Ma X."/>
            <person name="Wang X."/>
            <person name="Yssel A.E.J."/>
            <person name="Chaluvadi S.R."/>
            <person name="Johnson M."/>
            <person name="Gangashetty P."/>
            <person name="Hamidou F."/>
            <person name="Sanogo M.D."/>
            <person name="Zwaenepoel A."/>
            <person name="Wallace J."/>
            <person name="Van De Peer Y."/>
            <person name="Van Deynze A."/>
        </authorList>
    </citation>
    <scope>NUCLEOTIDE SEQUENCE</scope>
    <source>
        <tissue evidence="2">Leaves</tissue>
    </source>
</reference>
<dbReference type="Proteomes" id="UP000636709">
    <property type="component" value="Unassembled WGS sequence"/>
</dbReference>
<evidence type="ECO:0000259" key="1">
    <source>
        <dbReference type="Pfam" id="PF13456"/>
    </source>
</evidence>
<sequence length="302" mass="33233">MGTGSFGLGFGVERCRQRSMCLSGSCAGMFCQPSIANTGEVWNWTIAARSAMLMWRRVTMLLSSVPLRRGLWEAMRQHWPLPDEVQLKYTGPDWLQLLLDSCSLLQQDLIKLVLWRAWTVHNNLTHQSGPTGILDSVQFLLSLQSALTEIQQRSANGSDKGKGHCSLSGNGGVLKKGKGVPNSAPRWEAPPEGWIKVNVDGSFVPQTGEAGAGIVARTSEGKVLFTVWHEFLICSDAAEAEASACLMGLRLAARWTLGRVILETDCVRIANALQSESNHSELGFIIAEARDHAKMMEDWRVR</sequence>
<dbReference type="InterPro" id="IPR044730">
    <property type="entry name" value="RNase_H-like_dom_plant"/>
</dbReference>
<dbReference type="EMBL" id="JACEFO010002292">
    <property type="protein sequence ID" value="KAF8667903.1"/>
    <property type="molecule type" value="Genomic_DNA"/>
</dbReference>
<evidence type="ECO:0000313" key="2">
    <source>
        <dbReference type="EMBL" id="KAF8667903.1"/>
    </source>
</evidence>
<name>A0A835AQV8_9POAL</name>
<dbReference type="SUPFAM" id="SSF53098">
    <property type="entry name" value="Ribonuclease H-like"/>
    <property type="match status" value="1"/>
</dbReference>
<dbReference type="OrthoDB" id="690769at2759"/>
<organism evidence="2 3">
    <name type="scientific">Digitaria exilis</name>
    <dbReference type="NCBI Taxonomy" id="1010633"/>
    <lineage>
        <taxon>Eukaryota</taxon>
        <taxon>Viridiplantae</taxon>
        <taxon>Streptophyta</taxon>
        <taxon>Embryophyta</taxon>
        <taxon>Tracheophyta</taxon>
        <taxon>Spermatophyta</taxon>
        <taxon>Magnoliopsida</taxon>
        <taxon>Liliopsida</taxon>
        <taxon>Poales</taxon>
        <taxon>Poaceae</taxon>
        <taxon>PACMAD clade</taxon>
        <taxon>Panicoideae</taxon>
        <taxon>Panicodae</taxon>
        <taxon>Paniceae</taxon>
        <taxon>Anthephorinae</taxon>
        <taxon>Digitaria</taxon>
    </lineage>
</organism>
<dbReference type="AlphaFoldDB" id="A0A835AQV8"/>
<dbReference type="Gene3D" id="3.30.420.10">
    <property type="entry name" value="Ribonuclease H-like superfamily/Ribonuclease H"/>
    <property type="match status" value="1"/>
</dbReference>
<accession>A0A835AQV8</accession>
<gene>
    <name evidence="2" type="ORF">HU200_052531</name>
</gene>
<evidence type="ECO:0000313" key="3">
    <source>
        <dbReference type="Proteomes" id="UP000636709"/>
    </source>
</evidence>
<dbReference type="CDD" id="cd06222">
    <property type="entry name" value="RNase_H_like"/>
    <property type="match status" value="1"/>
</dbReference>
<keyword evidence="3" id="KW-1185">Reference proteome</keyword>
<dbReference type="Pfam" id="PF13456">
    <property type="entry name" value="RVT_3"/>
    <property type="match status" value="1"/>
</dbReference>
<feature type="domain" description="RNase H type-1" evidence="1">
    <location>
        <begin position="198"/>
        <end position="297"/>
    </location>
</feature>
<proteinExistence type="predicted"/>
<dbReference type="InterPro" id="IPR036397">
    <property type="entry name" value="RNaseH_sf"/>
</dbReference>
<dbReference type="GO" id="GO:0003676">
    <property type="term" value="F:nucleic acid binding"/>
    <property type="evidence" value="ECO:0007669"/>
    <property type="project" value="InterPro"/>
</dbReference>